<keyword evidence="1" id="KW-0812">Transmembrane</keyword>
<feature type="transmembrane region" description="Helical" evidence="1">
    <location>
        <begin position="160"/>
        <end position="183"/>
    </location>
</feature>
<comment type="caution">
    <text evidence="2">The sequence shown here is derived from an EMBL/GenBank/DDBJ whole genome shotgun (WGS) entry which is preliminary data.</text>
</comment>
<evidence type="ECO:0000313" key="2">
    <source>
        <dbReference type="EMBL" id="ETR74508.1"/>
    </source>
</evidence>
<feature type="transmembrane region" description="Helical" evidence="1">
    <location>
        <begin position="215"/>
        <end position="235"/>
    </location>
</feature>
<dbReference type="EMBL" id="ATBP01000005">
    <property type="protein sequence ID" value="ETR74508.1"/>
    <property type="molecule type" value="Genomic_DNA"/>
</dbReference>
<gene>
    <name evidence="2" type="ORF">OMM_00153</name>
</gene>
<accession>A0A1V1PIB2</accession>
<dbReference type="Proteomes" id="UP000189670">
    <property type="component" value="Unassembled WGS sequence"/>
</dbReference>
<organism evidence="2 3">
    <name type="scientific">Candidatus Magnetoglobus multicellularis str. Araruama</name>
    <dbReference type="NCBI Taxonomy" id="890399"/>
    <lineage>
        <taxon>Bacteria</taxon>
        <taxon>Pseudomonadati</taxon>
        <taxon>Thermodesulfobacteriota</taxon>
        <taxon>Desulfobacteria</taxon>
        <taxon>Desulfobacterales</taxon>
        <taxon>Desulfobacteraceae</taxon>
        <taxon>Candidatus Magnetoglobus</taxon>
    </lineage>
</organism>
<evidence type="ECO:0000313" key="3">
    <source>
        <dbReference type="Proteomes" id="UP000189670"/>
    </source>
</evidence>
<keyword evidence="1" id="KW-0472">Membrane</keyword>
<protein>
    <submittedName>
        <fullName evidence="2">Uncharacterized protein</fullName>
    </submittedName>
</protein>
<dbReference type="AlphaFoldDB" id="A0A1V1PIB2"/>
<evidence type="ECO:0000256" key="1">
    <source>
        <dbReference type="SAM" id="Phobius"/>
    </source>
</evidence>
<sequence>MPKKDRLFYLLNKLDYEELEYILIKGLRKPKLVKDKIEYSQLVNLISKTLRNTASHSFVNAFRLEHEYPYKQILINVANKLQGNKTIYKLDDNHTEEEIEEEIIKLFEERSRKWWASLKSWQKRKIIDEINEMIEADLLQKVNKKVLIKQRVTKEVMDTIVAKGIVVSLVMVSAGGILGFAGLSLLDVYGWRIVTMFTGWLTGVEIFLSSGMTLFTLTGALGVGLPIWIGSTIIYENGPNYDKTIPTIIMLLSKVREETVRIY</sequence>
<keyword evidence="1" id="KW-1133">Transmembrane helix</keyword>
<proteinExistence type="predicted"/>
<reference evidence="3" key="1">
    <citation type="submission" date="2012-11" db="EMBL/GenBank/DDBJ databases">
        <authorList>
            <person name="Lucero-Rivera Y.E."/>
            <person name="Tovar-Ramirez D."/>
        </authorList>
    </citation>
    <scope>NUCLEOTIDE SEQUENCE [LARGE SCALE GENOMIC DNA]</scope>
    <source>
        <strain evidence="3">Araruama</strain>
    </source>
</reference>
<name>A0A1V1PIB2_9BACT</name>